<feature type="domain" description="BHLH" evidence="6">
    <location>
        <begin position="217"/>
        <end position="290"/>
    </location>
</feature>
<keyword evidence="3" id="KW-0804">Transcription</keyword>
<dbReference type="GO" id="GO:0000978">
    <property type="term" value="F:RNA polymerase II cis-regulatory region sequence-specific DNA binding"/>
    <property type="evidence" value="ECO:0007669"/>
    <property type="project" value="TreeGrafter"/>
</dbReference>
<dbReference type="PANTHER" id="PTHR46117:SF3">
    <property type="entry name" value="FI24210P1"/>
    <property type="match status" value="1"/>
</dbReference>
<protein>
    <recommendedName>
        <fullName evidence="6">BHLH domain-containing protein</fullName>
    </recommendedName>
</protein>
<dbReference type="SUPFAM" id="SSF47459">
    <property type="entry name" value="HLH, helix-loop-helix DNA-binding domain"/>
    <property type="match status" value="1"/>
</dbReference>
<dbReference type="Gene3D" id="4.10.280.10">
    <property type="entry name" value="Helix-loop-helix DNA-binding domain"/>
    <property type="match status" value="1"/>
</dbReference>
<evidence type="ECO:0000256" key="1">
    <source>
        <dbReference type="ARBA" id="ARBA00004123"/>
    </source>
</evidence>
<dbReference type="SMART" id="SM00353">
    <property type="entry name" value="HLH"/>
    <property type="match status" value="1"/>
</dbReference>
<keyword evidence="8" id="KW-1185">Reference proteome</keyword>
<proteinExistence type="predicted"/>
<dbReference type="EMBL" id="JMKJ01000333">
    <property type="protein sequence ID" value="KGG51263.1"/>
    <property type="molecule type" value="Genomic_DNA"/>
</dbReference>
<feature type="compositionally biased region" description="Polar residues" evidence="5">
    <location>
        <begin position="34"/>
        <end position="43"/>
    </location>
</feature>
<evidence type="ECO:0000259" key="6">
    <source>
        <dbReference type="PROSITE" id="PS50888"/>
    </source>
</evidence>
<dbReference type="GO" id="GO:0046983">
    <property type="term" value="F:protein dimerization activity"/>
    <property type="evidence" value="ECO:0007669"/>
    <property type="project" value="InterPro"/>
</dbReference>
<feature type="compositionally biased region" description="Acidic residues" evidence="5">
    <location>
        <begin position="341"/>
        <end position="351"/>
    </location>
</feature>
<dbReference type="PANTHER" id="PTHR46117">
    <property type="entry name" value="FI24210P1"/>
    <property type="match status" value="1"/>
</dbReference>
<dbReference type="GO" id="GO:0005634">
    <property type="term" value="C:nucleus"/>
    <property type="evidence" value="ECO:0007669"/>
    <property type="project" value="UniProtKB-SubCell"/>
</dbReference>
<evidence type="ECO:0000313" key="7">
    <source>
        <dbReference type="EMBL" id="KGG51263.1"/>
    </source>
</evidence>
<dbReference type="InterPro" id="IPR036638">
    <property type="entry name" value="HLH_DNA-bd_sf"/>
</dbReference>
<feature type="region of interest" description="Disordered" evidence="5">
    <location>
        <begin position="31"/>
        <end position="87"/>
    </location>
</feature>
<dbReference type="InterPro" id="IPR051732">
    <property type="entry name" value="USF"/>
</dbReference>
<dbReference type="GeneID" id="25259823"/>
<dbReference type="VEuPathDB" id="MicrosporidiaDB:DI09_3p250"/>
<feature type="region of interest" description="Disordered" evidence="5">
    <location>
        <begin position="338"/>
        <end position="364"/>
    </location>
</feature>
<evidence type="ECO:0000256" key="4">
    <source>
        <dbReference type="ARBA" id="ARBA00023242"/>
    </source>
</evidence>
<evidence type="ECO:0000256" key="3">
    <source>
        <dbReference type="ARBA" id="ARBA00023163"/>
    </source>
</evidence>
<dbReference type="GO" id="GO:0000981">
    <property type="term" value="F:DNA-binding transcription factor activity, RNA polymerase II-specific"/>
    <property type="evidence" value="ECO:0007669"/>
    <property type="project" value="TreeGrafter"/>
</dbReference>
<comment type="subcellular location">
    <subcellularLocation>
        <location evidence="1">Nucleus</location>
    </subcellularLocation>
</comment>
<gene>
    <name evidence="7" type="ORF">DI09_3p250</name>
</gene>
<dbReference type="Pfam" id="PF00010">
    <property type="entry name" value="HLH"/>
    <property type="match status" value="1"/>
</dbReference>
<dbReference type="RefSeq" id="XP_013237690.1">
    <property type="nucleotide sequence ID" value="XM_013382236.1"/>
</dbReference>
<dbReference type="InterPro" id="IPR011598">
    <property type="entry name" value="bHLH_dom"/>
</dbReference>
<evidence type="ECO:0000313" key="8">
    <source>
        <dbReference type="Proteomes" id="UP000029725"/>
    </source>
</evidence>
<evidence type="ECO:0000256" key="2">
    <source>
        <dbReference type="ARBA" id="ARBA00023015"/>
    </source>
</evidence>
<evidence type="ECO:0000256" key="5">
    <source>
        <dbReference type="SAM" id="MobiDB-lite"/>
    </source>
</evidence>
<dbReference type="CDD" id="cd11387">
    <property type="entry name" value="bHLHzip_USF_MITF"/>
    <property type="match status" value="1"/>
</dbReference>
<dbReference type="HOGENOM" id="CLU_731750_0_0_1"/>
<dbReference type="PROSITE" id="PS50888">
    <property type="entry name" value="BHLH"/>
    <property type="match status" value="1"/>
</dbReference>
<sequence length="378" mass="43251">MPMNGGKKGTTFEDFSLSQEEAFSRENGHMKTLLPSSTNNNRNAPYHHFPHLQQTPHHSGYTALQHPHISQQMGQHRYPNPPVHSPQQHQLIPGFVPPNTSPPCNGGGFYLENEKISTSSDYPSPTHQVGVRYPEATHGASQMQPQMTLSNYREGYPSSFVYRNPQPPPPPPESVHQAPESLFRSMHMPPHISPNQHMFMITKRDEITASVSMKLKKKRESHNAVERRRRDNINERIQFLSSIVPECKRRQERSSIVTGMDSKRSQILVPNMKLNKSFILQKATEYIEAMTMYIERQSVLLKEVIPSYVGGIEELNASVVEEGNNFIFSLENLPSDFQGLQEEEEEEEEESKQEATQRRAPEEAILQKKLQAEFRDQT</sequence>
<name>A0A098VQF9_9MICR</name>
<accession>A0A098VQF9</accession>
<dbReference type="AlphaFoldDB" id="A0A098VQF9"/>
<keyword evidence="2" id="KW-0805">Transcription regulation</keyword>
<feature type="compositionally biased region" description="Basic and acidic residues" evidence="5">
    <location>
        <begin position="352"/>
        <end position="364"/>
    </location>
</feature>
<dbReference type="Proteomes" id="UP000029725">
    <property type="component" value="Unassembled WGS sequence"/>
</dbReference>
<keyword evidence="4" id="KW-0539">Nucleus</keyword>
<reference evidence="7 8" key="1">
    <citation type="submission" date="2014-04" db="EMBL/GenBank/DDBJ databases">
        <title>A new species of microsporidia sheds light on the evolution of extreme parasitism.</title>
        <authorList>
            <person name="Haag K.L."/>
            <person name="James T.Y."/>
            <person name="Larsson R."/>
            <person name="Schaer T.M."/>
            <person name="Refardt D."/>
            <person name="Pombert J.-F."/>
            <person name="Ebert D."/>
        </authorList>
    </citation>
    <scope>NUCLEOTIDE SEQUENCE [LARGE SCALE GENOMIC DNA]</scope>
    <source>
        <strain evidence="7 8">UGP3</strain>
        <tissue evidence="7">Spores</tissue>
    </source>
</reference>
<organism evidence="7 8">
    <name type="scientific">Mitosporidium daphniae</name>
    <dbReference type="NCBI Taxonomy" id="1485682"/>
    <lineage>
        <taxon>Eukaryota</taxon>
        <taxon>Fungi</taxon>
        <taxon>Fungi incertae sedis</taxon>
        <taxon>Microsporidia</taxon>
        <taxon>Mitosporidium</taxon>
    </lineage>
</organism>
<comment type="caution">
    <text evidence="7">The sequence shown here is derived from an EMBL/GenBank/DDBJ whole genome shotgun (WGS) entry which is preliminary data.</text>
</comment>